<dbReference type="InterPro" id="IPR029063">
    <property type="entry name" value="SAM-dependent_MTases_sf"/>
</dbReference>
<dbReference type="CDD" id="cd02440">
    <property type="entry name" value="AdoMet_MTases"/>
    <property type="match status" value="1"/>
</dbReference>
<evidence type="ECO:0000259" key="6">
    <source>
        <dbReference type="Pfam" id="PF08241"/>
    </source>
</evidence>
<keyword evidence="8" id="KW-1185">Reference proteome</keyword>
<dbReference type="Proteomes" id="UP001165122">
    <property type="component" value="Unassembled WGS sequence"/>
</dbReference>
<keyword evidence="3 4" id="KW-0949">S-adenosyl-L-methionine</keyword>
<dbReference type="EMBL" id="BRXW01000127">
    <property type="protein sequence ID" value="GMI08589.1"/>
    <property type="molecule type" value="Genomic_DNA"/>
</dbReference>
<gene>
    <name evidence="7" type="ORF">TrLO_g12625</name>
</gene>
<dbReference type="InterPro" id="IPR025774">
    <property type="entry name" value="PiNMT-like"/>
</dbReference>
<evidence type="ECO:0000256" key="4">
    <source>
        <dbReference type="PROSITE-ProRule" id="PRU00914"/>
    </source>
</evidence>
<dbReference type="InterPro" id="IPR013216">
    <property type="entry name" value="Methyltransf_11"/>
</dbReference>
<organism evidence="7 8">
    <name type="scientific">Triparma laevis f. longispina</name>
    <dbReference type="NCBI Taxonomy" id="1714387"/>
    <lineage>
        <taxon>Eukaryota</taxon>
        <taxon>Sar</taxon>
        <taxon>Stramenopiles</taxon>
        <taxon>Ochrophyta</taxon>
        <taxon>Bolidophyceae</taxon>
        <taxon>Parmales</taxon>
        <taxon>Triparmaceae</taxon>
        <taxon>Triparma</taxon>
    </lineage>
</organism>
<feature type="chain" id="PRO_5040936224" description="Methyltransferase type 11 domain-containing protein" evidence="5">
    <location>
        <begin position="20"/>
        <end position="331"/>
    </location>
</feature>
<evidence type="ECO:0000313" key="8">
    <source>
        <dbReference type="Proteomes" id="UP001165122"/>
    </source>
</evidence>
<evidence type="ECO:0000256" key="5">
    <source>
        <dbReference type="SAM" id="SignalP"/>
    </source>
</evidence>
<keyword evidence="1 4" id="KW-0489">Methyltransferase</keyword>
<evidence type="ECO:0000256" key="1">
    <source>
        <dbReference type="ARBA" id="ARBA00022603"/>
    </source>
</evidence>
<feature type="region of interest" description="SAM motif I" evidence="4">
    <location>
        <begin position="111"/>
        <end position="120"/>
    </location>
</feature>
<dbReference type="Pfam" id="PF08241">
    <property type="entry name" value="Methyltransf_11"/>
    <property type="match status" value="1"/>
</dbReference>
<dbReference type="InterPro" id="IPR050447">
    <property type="entry name" value="Erg6_SMT_methyltransf"/>
</dbReference>
<feature type="domain" description="Methyltransferase type 11" evidence="6">
    <location>
        <begin position="112"/>
        <end position="209"/>
    </location>
</feature>
<dbReference type="Gene3D" id="3.40.50.150">
    <property type="entry name" value="Vaccinia Virus protein VP39"/>
    <property type="match status" value="1"/>
</dbReference>
<comment type="similarity">
    <text evidence="4">Belongs to the class I-like SAM-binding methyltransferase superfamily. gTMT family.</text>
</comment>
<dbReference type="PROSITE" id="PS51581">
    <property type="entry name" value="SAM_GTMT"/>
    <property type="match status" value="1"/>
</dbReference>
<dbReference type="OrthoDB" id="8300214at2759"/>
<keyword evidence="5" id="KW-0732">Signal</keyword>
<proteinExistence type="inferred from homology"/>
<protein>
    <recommendedName>
        <fullName evidence="6">Methyltransferase type 11 domain-containing protein</fullName>
    </recommendedName>
</protein>
<evidence type="ECO:0000256" key="3">
    <source>
        <dbReference type="ARBA" id="ARBA00022691"/>
    </source>
</evidence>
<dbReference type="AlphaFoldDB" id="A0A9W7F9X5"/>
<dbReference type="PANTHER" id="PTHR44068:SF11">
    <property type="entry name" value="GERANYL DIPHOSPHATE 2-C-METHYLTRANSFERASE"/>
    <property type="match status" value="1"/>
</dbReference>
<keyword evidence="2 4" id="KW-0808">Transferase</keyword>
<dbReference type="PANTHER" id="PTHR44068">
    <property type="entry name" value="ZGC:194242"/>
    <property type="match status" value="1"/>
</dbReference>
<evidence type="ECO:0000256" key="2">
    <source>
        <dbReference type="ARBA" id="ARBA00022679"/>
    </source>
</evidence>
<reference evidence="8" key="1">
    <citation type="journal article" date="2023" name="Commun. Biol.">
        <title>Genome analysis of Parmales, the sister group of diatoms, reveals the evolutionary specialization of diatoms from phago-mixotrophs to photoautotrophs.</title>
        <authorList>
            <person name="Ban H."/>
            <person name="Sato S."/>
            <person name="Yoshikawa S."/>
            <person name="Yamada K."/>
            <person name="Nakamura Y."/>
            <person name="Ichinomiya M."/>
            <person name="Sato N."/>
            <person name="Blanc-Mathieu R."/>
            <person name="Endo H."/>
            <person name="Kuwata A."/>
            <person name="Ogata H."/>
        </authorList>
    </citation>
    <scope>NUCLEOTIDE SEQUENCE [LARGE SCALE GENOMIC DNA]</scope>
    <source>
        <strain evidence="8">NIES 3700</strain>
    </source>
</reference>
<name>A0A9W7F9X5_9STRA</name>
<dbReference type="GO" id="GO:0032259">
    <property type="term" value="P:methylation"/>
    <property type="evidence" value="ECO:0007669"/>
    <property type="project" value="UniProtKB-UniRule"/>
</dbReference>
<dbReference type="SUPFAM" id="SSF53335">
    <property type="entry name" value="S-adenosyl-L-methionine-dependent methyltransferases"/>
    <property type="match status" value="1"/>
</dbReference>
<feature type="signal peptide" evidence="5">
    <location>
        <begin position="1"/>
        <end position="19"/>
    </location>
</feature>
<sequence>MTKLLLLITLGICSILSNALSTTTPKPARVGRLSRIRASLKSEPRSRSDLKNGIAGFYDRSSKLWEDVWGEHMHHGYYEPEDREDHTQAQVDMIDKLLDFSSLDGSKISSVVDVGCGIGGSSRHIAKKYNCEAKGVTLSPYQAKRGNELAEEQGLKGKSSFQVADALSMPFPDSSFDLVWSLESGEHMPDKEKFVGELTRVAKKGSSIILCTWVHRDLEEGEELTKKEVKLLRKINRAYYLPDWCSSSDYQRIFSQNDDVDISTMKVDDWSYVIAPFWKAVIKSSLNLRSVVGLLRSGFSTIRGAYAMGLMLRGFNVGLIKFGVITVKMKE</sequence>
<evidence type="ECO:0000313" key="7">
    <source>
        <dbReference type="EMBL" id="GMI08589.1"/>
    </source>
</evidence>
<dbReference type="GO" id="GO:0008757">
    <property type="term" value="F:S-adenosylmethionine-dependent methyltransferase activity"/>
    <property type="evidence" value="ECO:0007669"/>
    <property type="project" value="InterPro"/>
</dbReference>
<comment type="caution">
    <text evidence="7">The sequence shown here is derived from an EMBL/GenBank/DDBJ whole genome shotgun (WGS) entry which is preliminary data.</text>
</comment>
<accession>A0A9W7F9X5</accession>
<feature type="region of interest" description="SAM motif III" evidence="4">
    <location>
        <begin position="201"/>
        <end position="210"/>
    </location>
</feature>
<feature type="region of interest" description="SAM motif II" evidence="4">
    <location>
        <begin position="174"/>
        <end position="182"/>
    </location>
</feature>